<accession>A0ABQ2FI23</accession>
<evidence type="ECO:0000313" key="2">
    <source>
        <dbReference type="Proteomes" id="UP000604341"/>
    </source>
</evidence>
<comment type="caution">
    <text evidence="1">The sequence shown here is derived from an EMBL/GenBank/DDBJ whole genome shotgun (WGS) entry which is preliminary data.</text>
</comment>
<reference evidence="2" key="1">
    <citation type="journal article" date="2019" name="Int. J. Syst. Evol. Microbiol.">
        <title>The Global Catalogue of Microorganisms (GCM) 10K type strain sequencing project: providing services to taxonomists for standard genome sequencing and annotation.</title>
        <authorList>
            <consortium name="The Broad Institute Genomics Platform"/>
            <consortium name="The Broad Institute Genome Sequencing Center for Infectious Disease"/>
            <person name="Wu L."/>
            <person name="Ma J."/>
        </authorList>
    </citation>
    <scope>NUCLEOTIDE SEQUENCE [LARGE SCALE GENOMIC DNA]</scope>
    <source>
        <strain evidence="2">JCM 19173</strain>
    </source>
</reference>
<gene>
    <name evidence="1" type="ORF">GCM10010844_07470</name>
</gene>
<protein>
    <submittedName>
        <fullName evidence="1">Uncharacterized protein</fullName>
    </submittedName>
</protein>
<dbReference type="Proteomes" id="UP000604341">
    <property type="component" value="Unassembled WGS sequence"/>
</dbReference>
<proteinExistence type="predicted"/>
<dbReference type="EMBL" id="BMPE01000001">
    <property type="protein sequence ID" value="GGK91475.1"/>
    <property type="molecule type" value="Genomic_DNA"/>
</dbReference>
<evidence type="ECO:0000313" key="1">
    <source>
        <dbReference type="EMBL" id="GGK91475.1"/>
    </source>
</evidence>
<organism evidence="1 2">
    <name type="scientific">Deinococcus radiotolerans</name>
    <dbReference type="NCBI Taxonomy" id="1309407"/>
    <lineage>
        <taxon>Bacteria</taxon>
        <taxon>Thermotogati</taxon>
        <taxon>Deinococcota</taxon>
        <taxon>Deinococci</taxon>
        <taxon>Deinococcales</taxon>
        <taxon>Deinococcaceae</taxon>
        <taxon>Deinococcus</taxon>
    </lineage>
</organism>
<sequence>MDPRHLTKRQPRASAYDWRGHLKPWARAVTEELTRLWQSGVAPCAAVRSRKDLRPITTSLDLRQLSSDILGGMTSRDLTDAVAAYKSGQTPVCPTCGKPLQVMPFTEDSITPWGTADGKSIPGAVFKCTVCKYESAQITA</sequence>
<keyword evidence="2" id="KW-1185">Reference proteome</keyword>
<name>A0ABQ2FI23_9DEIO</name>